<evidence type="ECO:0000313" key="3">
    <source>
        <dbReference type="Proteomes" id="UP000236291"/>
    </source>
</evidence>
<evidence type="ECO:0000313" key="2">
    <source>
        <dbReference type="EMBL" id="PNX94589.1"/>
    </source>
</evidence>
<accession>A0A2K3MV69</accession>
<sequence>MLNNRRKDGWTVGGGGWKWRRQLFECDEEMIFKCCAVLKNLLLEVDAIDKWMWFSRPTNGYLVRDAYHLLTCLVSINMAAHKDVIWNKVVLLKVTLFAWRMLNDRLPSKYNLICRSMHLENSALCLGGCGVDETIDHLVVGCDIWITILNWLGIFGPLPNVVADHVTEFCNTYLFAKEVRIGLQVIWLTCCWSL</sequence>
<reference evidence="2 3" key="2">
    <citation type="journal article" date="2017" name="Front. Plant Sci.">
        <title>Gene Classification and Mining of Molecular Markers Useful in Red Clover (Trifolium pratense) Breeding.</title>
        <authorList>
            <person name="Istvanek J."/>
            <person name="Dluhosova J."/>
            <person name="Dluhos P."/>
            <person name="Patkova L."/>
            <person name="Nedelnik J."/>
            <person name="Repkova J."/>
        </authorList>
    </citation>
    <scope>NUCLEOTIDE SEQUENCE [LARGE SCALE GENOMIC DNA]</scope>
    <source>
        <strain evidence="3">cv. Tatra</strain>
        <tissue evidence="2">Young leaves</tissue>
    </source>
</reference>
<comment type="caution">
    <text evidence="2">The sequence shown here is derived from an EMBL/GenBank/DDBJ whole genome shotgun (WGS) entry which is preliminary data.</text>
</comment>
<name>A0A2K3MV69_TRIPR</name>
<dbReference type="PANTHER" id="PTHR36617:SF5">
    <property type="entry name" value="OS05G0421675 PROTEIN"/>
    <property type="match status" value="1"/>
</dbReference>
<proteinExistence type="predicted"/>
<dbReference type="Pfam" id="PF13966">
    <property type="entry name" value="zf-RVT"/>
    <property type="match status" value="1"/>
</dbReference>
<gene>
    <name evidence="2" type="ORF">L195_g017766</name>
</gene>
<dbReference type="GO" id="GO:0016853">
    <property type="term" value="F:isomerase activity"/>
    <property type="evidence" value="ECO:0007669"/>
    <property type="project" value="UniProtKB-KW"/>
</dbReference>
<feature type="domain" description="Reverse transcriptase zinc-binding" evidence="1">
    <location>
        <begin position="61"/>
        <end position="144"/>
    </location>
</feature>
<keyword evidence="2" id="KW-0413">Isomerase</keyword>
<protein>
    <submittedName>
        <fullName evidence="2">70 kDa peptidyl-prolyl isomerase</fullName>
    </submittedName>
</protein>
<reference evidence="2 3" key="1">
    <citation type="journal article" date="2014" name="Am. J. Bot.">
        <title>Genome assembly and annotation for red clover (Trifolium pratense; Fabaceae).</title>
        <authorList>
            <person name="Istvanek J."/>
            <person name="Jaros M."/>
            <person name="Krenek A."/>
            <person name="Repkova J."/>
        </authorList>
    </citation>
    <scope>NUCLEOTIDE SEQUENCE [LARGE SCALE GENOMIC DNA]</scope>
    <source>
        <strain evidence="3">cv. Tatra</strain>
        <tissue evidence="2">Young leaves</tissue>
    </source>
</reference>
<dbReference type="PANTHER" id="PTHR36617">
    <property type="entry name" value="PROTEIN, PUTATIVE-RELATED"/>
    <property type="match status" value="1"/>
</dbReference>
<dbReference type="InterPro" id="IPR026960">
    <property type="entry name" value="RVT-Znf"/>
</dbReference>
<dbReference type="EMBL" id="ASHM01012631">
    <property type="protein sequence ID" value="PNX94589.1"/>
    <property type="molecule type" value="Genomic_DNA"/>
</dbReference>
<dbReference type="Proteomes" id="UP000236291">
    <property type="component" value="Unassembled WGS sequence"/>
</dbReference>
<dbReference type="AlphaFoldDB" id="A0A2K3MV69"/>
<organism evidence="2 3">
    <name type="scientific">Trifolium pratense</name>
    <name type="common">Red clover</name>
    <dbReference type="NCBI Taxonomy" id="57577"/>
    <lineage>
        <taxon>Eukaryota</taxon>
        <taxon>Viridiplantae</taxon>
        <taxon>Streptophyta</taxon>
        <taxon>Embryophyta</taxon>
        <taxon>Tracheophyta</taxon>
        <taxon>Spermatophyta</taxon>
        <taxon>Magnoliopsida</taxon>
        <taxon>eudicotyledons</taxon>
        <taxon>Gunneridae</taxon>
        <taxon>Pentapetalae</taxon>
        <taxon>rosids</taxon>
        <taxon>fabids</taxon>
        <taxon>Fabales</taxon>
        <taxon>Fabaceae</taxon>
        <taxon>Papilionoideae</taxon>
        <taxon>50 kb inversion clade</taxon>
        <taxon>NPAAA clade</taxon>
        <taxon>Hologalegina</taxon>
        <taxon>IRL clade</taxon>
        <taxon>Trifolieae</taxon>
        <taxon>Trifolium</taxon>
    </lineage>
</organism>
<evidence type="ECO:0000259" key="1">
    <source>
        <dbReference type="Pfam" id="PF13966"/>
    </source>
</evidence>